<evidence type="ECO:0000313" key="2">
    <source>
        <dbReference type="EMBL" id="PTW62362.1"/>
    </source>
</evidence>
<dbReference type="AlphaFoldDB" id="A0A2T5VF36"/>
<evidence type="ECO:0000313" key="3">
    <source>
        <dbReference type="Proteomes" id="UP000244081"/>
    </source>
</evidence>
<protein>
    <submittedName>
        <fullName evidence="2">Uncharacterized protein</fullName>
    </submittedName>
</protein>
<accession>A0A2T5VF36</accession>
<keyword evidence="3" id="KW-1185">Reference proteome</keyword>
<sequence>MNGERRITRTKPGDDGGGISLRFFRSFANRGRGRGEDAKIARKTGDKRRAVRLFFPEN</sequence>
<dbReference type="Proteomes" id="UP000244081">
    <property type="component" value="Unassembled WGS sequence"/>
</dbReference>
<reference evidence="2 3" key="1">
    <citation type="submission" date="2018-04" db="EMBL/GenBank/DDBJ databases">
        <title>Genomic Encyclopedia of Archaeal and Bacterial Type Strains, Phase II (KMG-II): from individual species to whole genera.</title>
        <authorList>
            <person name="Goeker M."/>
        </authorList>
    </citation>
    <scope>NUCLEOTIDE SEQUENCE [LARGE SCALE GENOMIC DNA]</scope>
    <source>
        <strain evidence="2 3">DSM 23382</strain>
    </source>
</reference>
<feature type="region of interest" description="Disordered" evidence="1">
    <location>
        <begin position="1"/>
        <end position="20"/>
    </location>
</feature>
<gene>
    <name evidence="2" type="ORF">C8N35_101404</name>
</gene>
<dbReference type="EMBL" id="QAYG01000001">
    <property type="protein sequence ID" value="PTW62362.1"/>
    <property type="molecule type" value="Genomic_DNA"/>
</dbReference>
<name>A0A2T5VF36_9HYPH</name>
<proteinExistence type="predicted"/>
<comment type="caution">
    <text evidence="2">The sequence shown here is derived from an EMBL/GenBank/DDBJ whole genome shotgun (WGS) entry which is preliminary data.</text>
</comment>
<evidence type="ECO:0000256" key="1">
    <source>
        <dbReference type="SAM" id="MobiDB-lite"/>
    </source>
</evidence>
<organism evidence="2 3">
    <name type="scientific">Breoghania corrubedonensis</name>
    <dbReference type="NCBI Taxonomy" id="665038"/>
    <lineage>
        <taxon>Bacteria</taxon>
        <taxon>Pseudomonadati</taxon>
        <taxon>Pseudomonadota</taxon>
        <taxon>Alphaproteobacteria</taxon>
        <taxon>Hyphomicrobiales</taxon>
        <taxon>Stappiaceae</taxon>
        <taxon>Breoghania</taxon>
    </lineage>
</organism>
<feature type="compositionally biased region" description="Basic and acidic residues" evidence="1">
    <location>
        <begin position="1"/>
        <end position="14"/>
    </location>
</feature>